<keyword evidence="3" id="KW-1185">Reference proteome</keyword>
<dbReference type="Proteomes" id="UP000053317">
    <property type="component" value="Unassembled WGS sequence"/>
</dbReference>
<protein>
    <submittedName>
        <fullName evidence="2">Putative c2h2 finger domain-containing protein</fullName>
    </submittedName>
</protein>
<feature type="region of interest" description="Disordered" evidence="1">
    <location>
        <begin position="41"/>
        <end position="85"/>
    </location>
</feature>
<organism evidence="2 3">
    <name type="scientific">Phaeomoniella chlamydospora</name>
    <name type="common">Phaeoacremonium chlamydosporum</name>
    <dbReference type="NCBI Taxonomy" id="158046"/>
    <lineage>
        <taxon>Eukaryota</taxon>
        <taxon>Fungi</taxon>
        <taxon>Dikarya</taxon>
        <taxon>Ascomycota</taxon>
        <taxon>Pezizomycotina</taxon>
        <taxon>Eurotiomycetes</taxon>
        <taxon>Chaetothyriomycetidae</taxon>
        <taxon>Phaeomoniellales</taxon>
        <taxon>Phaeomoniellaceae</taxon>
        <taxon>Phaeomoniella</taxon>
    </lineage>
</organism>
<evidence type="ECO:0000313" key="2">
    <source>
        <dbReference type="EMBL" id="KKY27643.1"/>
    </source>
</evidence>
<feature type="region of interest" description="Disordered" evidence="1">
    <location>
        <begin position="215"/>
        <end position="311"/>
    </location>
</feature>
<dbReference type="EMBL" id="LCWF01000022">
    <property type="protein sequence ID" value="KKY27643.1"/>
    <property type="molecule type" value="Genomic_DNA"/>
</dbReference>
<dbReference type="AlphaFoldDB" id="A0A0G2GWQ1"/>
<feature type="region of interest" description="Disordered" evidence="1">
    <location>
        <begin position="174"/>
        <end position="193"/>
    </location>
</feature>
<proteinExistence type="predicted"/>
<accession>A0A0G2GWQ1</accession>
<evidence type="ECO:0000256" key="1">
    <source>
        <dbReference type="SAM" id="MobiDB-lite"/>
    </source>
</evidence>
<comment type="caution">
    <text evidence="2">The sequence shown here is derived from an EMBL/GenBank/DDBJ whole genome shotgun (WGS) entry which is preliminary data.</text>
</comment>
<reference evidence="2 3" key="2">
    <citation type="submission" date="2015-05" db="EMBL/GenBank/DDBJ databases">
        <authorList>
            <person name="Morales-Cruz A."/>
            <person name="Amrine K.C."/>
            <person name="Cantu D."/>
        </authorList>
    </citation>
    <scope>NUCLEOTIDE SEQUENCE [LARGE SCALE GENOMIC DNA]</scope>
    <source>
        <strain evidence="2">UCRPC4</strain>
    </source>
</reference>
<feature type="compositionally biased region" description="Basic and acidic residues" evidence="1">
    <location>
        <begin position="256"/>
        <end position="298"/>
    </location>
</feature>
<gene>
    <name evidence="2" type="ORF">UCRPC4_g00876</name>
</gene>
<evidence type="ECO:0000313" key="3">
    <source>
        <dbReference type="Proteomes" id="UP000053317"/>
    </source>
</evidence>
<feature type="compositionally biased region" description="Polar residues" evidence="1">
    <location>
        <begin position="41"/>
        <end position="56"/>
    </location>
</feature>
<feature type="compositionally biased region" description="Polar residues" evidence="1">
    <location>
        <begin position="299"/>
        <end position="311"/>
    </location>
</feature>
<name>A0A0G2GWQ1_PHACM</name>
<feature type="compositionally biased region" description="Polar residues" evidence="1">
    <location>
        <begin position="63"/>
        <end position="76"/>
    </location>
</feature>
<reference evidence="2 3" key="1">
    <citation type="submission" date="2015-05" db="EMBL/GenBank/DDBJ databases">
        <title>Distinctive expansion of gene families associated with plant cell wall degradation and secondary metabolism in the genomes of grapevine trunk pathogens.</title>
        <authorList>
            <person name="Lawrence D.P."/>
            <person name="Travadon R."/>
            <person name="Rolshausen P.E."/>
            <person name="Baumgartner K."/>
        </authorList>
    </citation>
    <scope>NUCLEOTIDE SEQUENCE [LARGE SCALE GENOMIC DNA]</scope>
    <source>
        <strain evidence="2">UCRPC4</strain>
    </source>
</reference>
<sequence>MSAKAAWNTSPTMECRPDAMNLLGDDANSVVYSSSGQEFFDFHSSSSDAGRSSVPSTDKRSGPTLQGNMEQSSHVGGQNHGPQAALHNGAVTDVHHSQMMMQPSEYLETQNLASNSIAQYENSPMEIGGGYYMEFSSDSPPQSGSEVSFTILDDTLDGQGYNDMFSSLDFTQQTEDSSPFALPPAATYTGSEDSYGSKAWVQTADIMGLDMNGQIPGVTYPPTPVSAGAQEPRSVRQLQPKPPHATTGQSEGTPENEMKQTNEKPKGKKSLEPRSHEYYSKKQGKDGFYHCPFKDSEGCSHTPTKQKCSYE</sequence>